<gene>
    <name evidence="5" type="ORF">E6C55_25840</name>
</gene>
<dbReference type="GO" id="GO:0052689">
    <property type="term" value="F:carboxylic ester hydrolase activity"/>
    <property type="evidence" value="ECO:0007669"/>
    <property type="project" value="UniProtKB-KW"/>
</dbReference>
<evidence type="ECO:0000256" key="3">
    <source>
        <dbReference type="ARBA" id="ARBA00022801"/>
    </source>
</evidence>
<feature type="domain" description="SLH" evidence="4">
    <location>
        <begin position="1125"/>
        <end position="1185"/>
    </location>
</feature>
<feature type="domain" description="SLH" evidence="4">
    <location>
        <begin position="1186"/>
        <end position="1249"/>
    </location>
</feature>
<sequence length="1304" mass="141206">MGVNGMQSMGRMKRKHRLFSGVLAGFLLLGVIPATGFGAEASPEIWPGYPGVDQLPAIDTIPDPFKFFDAKDDPSGDGYVSSPDEWTARRDEIKDLVQHYWLGYRWPTQPESVVGATYVADEPNTISLGFDFPPYFTSTKLNLKDEFDKLSANLLERTVEIRELVPASNPFGAPTLGDVKYTLGPAGDEEDAEALAIEAWNDGYYVAYSSFGAPSYAVLKDYTGPLSAPPATTKPVTYNTITVTNPDSGAEASFNVRVNMPTPEQIAANWGASDAKVPVVIDIGGAISQIGTLNEQGYGDIQFTPTDIYPDDSNANDGINRDGVYTKLYPYDKDVYEYASGALMAWSWAASQIVSALEQPAKNSDETWGDQLGIDPTKSLVTGHSRYGKSALFAGAFDDRISIVFPSESGGSGIQSYRYKVEGKIFGFNTSTYPEADRVYGKTEIPTVTYGQGTSWMPENAAAFLNKDNRFPFDADDIIALVAPRPFIATTGIHMHWLGNEGSVASVQAASEVYKYIGKDNAEQTNIAMLARQSNHAVYNRDLPFIIAIMDREFKQLGDTTLHVKDLFPTGDGSLNSMSYPAHDYNGISDFNSYPFDVNSSYLPWSGPNEYTLWTAQETFLVGHEVTIAAHSDAPDAKLYLPNGTEIAAVAHNGEQFTFRLTADQAQYGRYELRSVGSDKENKSVFFSAISLSDALRHATSKGDEGEENRLIGFGSRLTNNEADPPEVYIDGKRTSMNFTPSRFVNEETGLLEYGVLFHDSLFTRIANEGWDPSKTFDIRNLKFVAIPGYTFEVSFGNIYASANNSGKDGAAQFTQPISWNVERYNNGPASDNWPVIPDTKAEKDVLAEGGGTVARPEAPAPKATAFNAQIVGTKVQSNGDKTDVIIEFDTALDTREFGFGFDVADKWDTTWSDDGKQVTLALDKDKFPAGTDANLIIFRLKDTDGNMIPGPLSLSLVLPGPVPSNPGPTTPSTIDSTPIVSTNGELALPAGRPGQVSLGDEVTIDIPADATVKQLQISIRKVTDTQELLTDDEVLASPVYDIVNNPAGNFNKPVKLTFAFDPSSLTGDRQPAVYSYDETNKTWVRVDGGVIVGNRIAVEVDHVAKFAVLAVEPDDDQPSNGEPGMPTAFSDIDGHWASAGIRQAVSLGIVKGYPDGTFKPNAAVTRAEFTVMLMQALKPQQNGEELTFADAAAIKAWARQAVAQAVQAGLVTGYEDGTFRPDDDITRVEMAAVLAKALKLVPEADAGTGYADDREIPAWAKGTVAAVQEAGLIVGKNGNTFDPVGKTTRAEAVTVLLRMLQQQ</sequence>
<dbReference type="Pfam" id="PF00395">
    <property type="entry name" value="SLH"/>
    <property type="match status" value="3"/>
</dbReference>
<keyword evidence="2" id="KW-0732">Signal</keyword>
<proteinExistence type="predicted"/>
<protein>
    <recommendedName>
        <fullName evidence="4">SLH domain-containing protein</fullName>
    </recommendedName>
</protein>
<dbReference type="PANTHER" id="PTHR43308:SF5">
    <property type="entry name" value="S-LAYER PROTEIN _ PEPTIDOGLYCAN ENDO-BETA-N-ACETYLGLUCOSAMINIDASE"/>
    <property type="match status" value="1"/>
</dbReference>
<dbReference type="OrthoDB" id="9809261at2"/>
<dbReference type="Gene3D" id="3.40.50.1820">
    <property type="entry name" value="alpha/beta hydrolase"/>
    <property type="match status" value="2"/>
</dbReference>
<evidence type="ECO:0000256" key="2">
    <source>
        <dbReference type="ARBA" id="ARBA00022729"/>
    </source>
</evidence>
<evidence type="ECO:0000313" key="6">
    <source>
        <dbReference type="Proteomes" id="UP000310636"/>
    </source>
</evidence>
<dbReference type="PANTHER" id="PTHR43308">
    <property type="entry name" value="OUTER MEMBRANE PROTEIN ALPHA-RELATED"/>
    <property type="match status" value="1"/>
</dbReference>
<dbReference type="InterPro" id="IPR001119">
    <property type="entry name" value="SLH_dom"/>
</dbReference>
<feature type="domain" description="SLH" evidence="4">
    <location>
        <begin position="1251"/>
        <end position="1304"/>
    </location>
</feature>
<dbReference type="InterPro" id="IPR029058">
    <property type="entry name" value="AB_hydrolase_fold"/>
</dbReference>
<evidence type="ECO:0000256" key="1">
    <source>
        <dbReference type="ARBA" id="ARBA00022487"/>
    </source>
</evidence>
<evidence type="ECO:0000313" key="5">
    <source>
        <dbReference type="EMBL" id="THF74323.1"/>
    </source>
</evidence>
<name>A0A4S4BI95_9BACL</name>
<dbReference type="Proteomes" id="UP000310636">
    <property type="component" value="Unassembled WGS sequence"/>
</dbReference>
<dbReference type="PROSITE" id="PS51272">
    <property type="entry name" value="SLH"/>
    <property type="match status" value="3"/>
</dbReference>
<organism evidence="5 6">
    <name type="scientific">Cohnella fermenti</name>
    <dbReference type="NCBI Taxonomy" id="2565925"/>
    <lineage>
        <taxon>Bacteria</taxon>
        <taxon>Bacillati</taxon>
        <taxon>Bacillota</taxon>
        <taxon>Bacilli</taxon>
        <taxon>Bacillales</taxon>
        <taxon>Paenibacillaceae</taxon>
        <taxon>Cohnella</taxon>
    </lineage>
</organism>
<dbReference type="InterPro" id="IPR051465">
    <property type="entry name" value="Cell_Envelope_Struct_Comp"/>
</dbReference>
<comment type="caution">
    <text evidence="5">The sequence shown here is derived from an EMBL/GenBank/DDBJ whole genome shotgun (WGS) entry which is preliminary data.</text>
</comment>
<keyword evidence="6" id="KW-1185">Reference proteome</keyword>
<evidence type="ECO:0000259" key="4">
    <source>
        <dbReference type="PROSITE" id="PS51272"/>
    </source>
</evidence>
<accession>A0A4S4BI95</accession>
<keyword evidence="1" id="KW-0719">Serine esterase</keyword>
<reference evidence="5 6" key="1">
    <citation type="submission" date="2019-04" db="EMBL/GenBank/DDBJ databases">
        <title>Cohnella sp. nov. isolated from preserved vegetables.</title>
        <authorList>
            <person name="Lin S.-Y."/>
            <person name="Hung M.-H."/>
            <person name="Young C.-C."/>
        </authorList>
    </citation>
    <scope>NUCLEOTIDE SEQUENCE [LARGE SCALE GENOMIC DNA]</scope>
    <source>
        <strain evidence="5 6">CC-MHH1044</strain>
    </source>
</reference>
<dbReference type="Pfam" id="PF22244">
    <property type="entry name" value="GCE_fung"/>
    <property type="match status" value="1"/>
</dbReference>
<dbReference type="EMBL" id="SSOB01000042">
    <property type="protein sequence ID" value="THF74323.1"/>
    <property type="molecule type" value="Genomic_DNA"/>
</dbReference>
<keyword evidence="3" id="KW-0378">Hydrolase</keyword>
<dbReference type="InterPro" id="IPR054579">
    <property type="entry name" value="GCE-like_dom"/>
</dbReference>